<dbReference type="InterPro" id="IPR051077">
    <property type="entry name" value="Ca-dependent_lectin"/>
</dbReference>
<dbReference type="PANTHER" id="PTHR24024">
    <property type="entry name" value="PULMONARY SURFACTANT-ASSOCIATED PROTEIN A"/>
    <property type="match status" value="1"/>
</dbReference>
<evidence type="ECO:0000256" key="1">
    <source>
        <dbReference type="SAM" id="Phobius"/>
    </source>
</evidence>
<feature type="transmembrane region" description="Helical" evidence="1">
    <location>
        <begin position="15"/>
        <end position="33"/>
    </location>
</feature>
<gene>
    <name evidence="3" type="primary">LOC115221791</name>
</gene>
<protein>
    <submittedName>
        <fullName evidence="3">Short-chain collagen C4</fullName>
    </submittedName>
</protein>
<dbReference type="GO" id="GO:0005581">
    <property type="term" value="C:collagen trimer"/>
    <property type="evidence" value="ECO:0007669"/>
    <property type="project" value="UniProtKB-KW"/>
</dbReference>
<dbReference type="Proteomes" id="UP000515154">
    <property type="component" value="Linkage group LG18"/>
</dbReference>
<reference evidence="3" key="1">
    <citation type="submission" date="2025-08" db="UniProtKB">
        <authorList>
            <consortium name="RefSeq"/>
        </authorList>
    </citation>
    <scope>IDENTIFICATION</scope>
</reference>
<organism evidence="2 3">
    <name type="scientific">Octopus sinensis</name>
    <name type="common">East Asian common octopus</name>
    <dbReference type="NCBI Taxonomy" id="2607531"/>
    <lineage>
        <taxon>Eukaryota</taxon>
        <taxon>Metazoa</taxon>
        <taxon>Spiralia</taxon>
        <taxon>Lophotrochozoa</taxon>
        <taxon>Mollusca</taxon>
        <taxon>Cephalopoda</taxon>
        <taxon>Coleoidea</taxon>
        <taxon>Octopodiformes</taxon>
        <taxon>Octopoda</taxon>
        <taxon>Incirrata</taxon>
        <taxon>Octopodidae</taxon>
        <taxon>Octopus</taxon>
    </lineage>
</organism>
<dbReference type="AlphaFoldDB" id="A0A6P7TEB8"/>
<dbReference type="RefSeq" id="XP_029647881.1">
    <property type="nucleotide sequence ID" value="XM_029792021.2"/>
</dbReference>
<evidence type="ECO:0000313" key="2">
    <source>
        <dbReference type="Proteomes" id="UP000515154"/>
    </source>
</evidence>
<keyword evidence="3" id="KW-0176">Collagen</keyword>
<keyword evidence="1" id="KW-1133">Transmembrane helix</keyword>
<dbReference type="KEGG" id="osn:115221791"/>
<keyword evidence="2" id="KW-1185">Reference proteome</keyword>
<proteinExistence type="predicted"/>
<keyword evidence="1" id="KW-0472">Membrane</keyword>
<sequence>MDFAQLSRNISQRCYISSLIAFGLLLILTITILHQDARIRKMEQNSEQNRFLSKKSLDDKPDTPKPALGSLYTRWGRTTCPPYSNIVYDGVVGGQHYDSTGGGSNLLCLPNDPIWANFTTDLEVAATIYGSEYQIATYNVKNRLFSFANAKTLHDHNVPCAVCLTRQPAVVMMLPARTQCYAGWTAEYSGYLMTEHNGHKGRHEYVCVDNAPEADPAGYRNDDGTLLYFVQAVCGSLPCPPYVNGQELTCVVCSKY</sequence>
<evidence type="ECO:0000313" key="3">
    <source>
        <dbReference type="RefSeq" id="XP_029647881.1"/>
    </source>
</evidence>
<dbReference type="PANTHER" id="PTHR24024:SF18">
    <property type="entry name" value="SHORT-CHAIN COLLAGEN C4-LIKE"/>
    <property type="match status" value="1"/>
</dbReference>
<name>A0A6P7TEB8_9MOLL</name>
<accession>A0A6P7TEB8</accession>
<keyword evidence="1" id="KW-0812">Transmembrane</keyword>
<dbReference type="GO" id="GO:0005615">
    <property type="term" value="C:extracellular space"/>
    <property type="evidence" value="ECO:0007669"/>
    <property type="project" value="TreeGrafter"/>
</dbReference>